<feature type="compositionally biased region" description="Polar residues" evidence="1">
    <location>
        <begin position="585"/>
        <end position="596"/>
    </location>
</feature>
<keyword evidence="3" id="KW-1185">Reference proteome</keyword>
<dbReference type="EMBL" id="PQXM01001337">
    <property type="protein sequence ID" value="TGO57508.1"/>
    <property type="molecule type" value="Genomic_DNA"/>
</dbReference>
<comment type="caution">
    <text evidence="2">The sequence shown here is derived from an EMBL/GenBank/DDBJ whole genome shotgun (WGS) entry which is preliminary data.</text>
</comment>
<proteinExistence type="predicted"/>
<accession>A0A4Z1I7E4</accession>
<dbReference type="STRING" id="278938.A0A4Z1I7E4"/>
<feature type="compositionally biased region" description="Polar residues" evidence="1">
    <location>
        <begin position="421"/>
        <end position="445"/>
    </location>
</feature>
<evidence type="ECO:0000313" key="3">
    <source>
        <dbReference type="Proteomes" id="UP000297229"/>
    </source>
</evidence>
<feature type="compositionally biased region" description="Basic and acidic residues" evidence="1">
    <location>
        <begin position="687"/>
        <end position="696"/>
    </location>
</feature>
<feature type="region of interest" description="Disordered" evidence="1">
    <location>
        <begin position="410"/>
        <end position="454"/>
    </location>
</feature>
<feature type="compositionally biased region" description="Gly residues" evidence="1">
    <location>
        <begin position="707"/>
        <end position="717"/>
    </location>
</feature>
<organism evidence="2 3">
    <name type="scientific">Botrytis elliptica</name>
    <dbReference type="NCBI Taxonomy" id="278938"/>
    <lineage>
        <taxon>Eukaryota</taxon>
        <taxon>Fungi</taxon>
        <taxon>Dikarya</taxon>
        <taxon>Ascomycota</taxon>
        <taxon>Pezizomycotina</taxon>
        <taxon>Leotiomycetes</taxon>
        <taxon>Helotiales</taxon>
        <taxon>Sclerotiniaceae</taxon>
        <taxon>Botrytis</taxon>
    </lineage>
</organism>
<feature type="region of interest" description="Disordered" evidence="1">
    <location>
        <begin position="505"/>
        <end position="717"/>
    </location>
</feature>
<protein>
    <submittedName>
        <fullName evidence="2">Uncharacterized protein</fullName>
    </submittedName>
</protein>
<name>A0A4Z1I7E4_9HELO</name>
<feature type="compositionally biased region" description="Polar residues" evidence="1">
    <location>
        <begin position="516"/>
        <end position="554"/>
    </location>
</feature>
<gene>
    <name evidence="2" type="ORF">BELL_1339g00020</name>
</gene>
<feature type="compositionally biased region" description="Basic residues" evidence="1">
    <location>
        <begin position="635"/>
        <end position="644"/>
    </location>
</feature>
<sequence>MNLGRKLETSKVRFKQTSLIMESRTPTDDPMDLDNNPKANQELQAAKPLTIEEPKEIADLRVLYIANTRKYAACFMGIRPFEGFGLPGDGLIVKSKRDSTTYHDSNTGSNGIDIMLVVLRQHLSFHPELCVPQDQITDEETEVYKVAWMNLGENKIQDWDIKRKLFKSIHGISVLHFDDFLEKKFSFEDVLAHPKLQNLFRGDHFGIASHIMLRKYADDPDSVKMTRAIADPDSLRLFNELRWDGVMELDAFIDRHFKTVIYGNERRRFFAAKPWFFNVLYEPQMIMRSISELRNFEMGGIATRELKDTGGIVIHNTEKHVYALCAVVRLGNGNNIQDDVRTYHPNGREVTPLGEPKEFVAKAEYKKLGKRWSIKDGGRYMLFYVRITPRETPLAEDFFDEDAPEFEPRYHWDTSDVDMTDGNQQNRSALKKTSVSSIQTSSDNGQLGIRPELPKFGPLMDGGVTMLASVSSMPMFGRRSDSALPNFGSAPQALMLGSATQAPKLGSATQAPKHGSASQGPKHGSNTQASGHKSGSQESSIDARNSPKNPSTSPAGRPYISRVPKKRVQDELMYDDTDYVGNNDAPISTTSDARSSSRPRKGEYCNFCRKSGHDEGDCYKKNPAPSSTRGTLNRRGNHSQRRGRGSSSGEFGSANEGVRSSTDQNRRDQGPGSGGHASDRGGSGSNHGDRGRDSGRYRSNRNYNPGRGSGGGYTGGY</sequence>
<dbReference type="Proteomes" id="UP000297229">
    <property type="component" value="Unassembled WGS sequence"/>
</dbReference>
<dbReference type="AlphaFoldDB" id="A0A4Z1I7E4"/>
<reference evidence="2 3" key="1">
    <citation type="submission" date="2017-12" db="EMBL/GenBank/DDBJ databases">
        <title>Comparative genomics of Botrytis spp.</title>
        <authorList>
            <person name="Valero-Jimenez C.A."/>
            <person name="Tapia P."/>
            <person name="Veloso J."/>
            <person name="Silva-Moreno E."/>
            <person name="Staats M."/>
            <person name="Valdes J.H."/>
            <person name="Van Kan J.A.L."/>
        </authorList>
    </citation>
    <scope>NUCLEOTIDE SEQUENCE [LARGE SCALE GENOMIC DNA]</scope>
    <source>
        <strain evidence="2 3">Be9601</strain>
    </source>
</reference>
<feature type="compositionally biased region" description="Gly residues" evidence="1">
    <location>
        <begin position="671"/>
        <end position="685"/>
    </location>
</feature>
<feature type="compositionally biased region" description="Basic and acidic residues" evidence="1">
    <location>
        <begin position="611"/>
        <end position="620"/>
    </location>
</feature>
<evidence type="ECO:0000256" key="1">
    <source>
        <dbReference type="SAM" id="MobiDB-lite"/>
    </source>
</evidence>
<evidence type="ECO:0000313" key="2">
    <source>
        <dbReference type="EMBL" id="TGO57508.1"/>
    </source>
</evidence>